<evidence type="ECO:0000313" key="2">
    <source>
        <dbReference type="Proteomes" id="UP001482620"/>
    </source>
</evidence>
<comment type="caution">
    <text evidence="1">The sequence shown here is derived from an EMBL/GenBank/DDBJ whole genome shotgun (WGS) entry which is preliminary data.</text>
</comment>
<proteinExistence type="predicted"/>
<gene>
    <name evidence="1" type="ORF">ILYODFUR_039020</name>
</gene>
<accession>A0ABV0TS79</accession>
<organism evidence="1 2">
    <name type="scientific">Ilyodon furcidens</name>
    <name type="common">goldbreast splitfin</name>
    <dbReference type="NCBI Taxonomy" id="33524"/>
    <lineage>
        <taxon>Eukaryota</taxon>
        <taxon>Metazoa</taxon>
        <taxon>Chordata</taxon>
        <taxon>Craniata</taxon>
        <taxon>Vertebrata</taxon>
        <taxon>Euteleostomi</taxon>
        <taxon>Actinopterygii</taxon>
        <taxon>Neopterygii</taxon>
        <taxon>Teleostei</taxon>
        <taxon>Neoteleostei</taxon>
        <taxon>Acanthomorphata</taxon>
        <taxon>Ovalentaria</taxon>
        <taxon>Atherinomorphae</taxon>
        <taxon>Cyprinodontiformes</taxon>
        <taxon>Goodeidae</taxon>
        <taxon>Ilyodon</taxon>
    </lineage>
</organism>
<dbReference type="Proteomes" id="UP001482620">
    <property type="component" value="Unassembled WGS sequence"/>
</dbReference>
<keyword evidence="2" id="KW-1185">Reference proteome</keyword>
<dbReference type="EMBL" id="JAHRIQ010045595">
    <property type="protein sequence ID" value="MEQ2235182.1"/>
    <property type="molecule type" value="Genomic_DNA"/>
</dbReference>
<protein>
    <submittedName>
        <fullName evidence="1">Uncharacterized protein</fullName>
    </submittedName>
</protein>
<reference evidence="1 2" key="1">
    <citation type="submission" date="2021-06" db="EMBL/GenBank/DDBJ databases">
        <authorList>
            <person name="Palmer J.M."/>
        </authorList>
    </citation>
    <scope>NUCLEOTIDE SEQUENCE [LARGE SCALE GENOMIC DNA]</scope>
    <source>
        <strain evidence="2">if_2019</strain>
        <tissue evidence="1">Muscle</tissue>
    </source>
</reference>
<sequence>MKTKTQTPKDHNRNQVSVTPLSASSITIPLMEALGVRVRYWSAARVFHLCSLCPNFIVQLRHSLMTFISESESESESALLPSSCIQTRNLTPVHFALLFCFCIT</sequence>
<evidence type="ECO:0000313" key="1">
    <source>
        <dbReference type="EMBL" id="MEQ2235182.1"/>
    </source>
</evidence>
<name>A0ABV0TS79_9TELE</name>